<dbReference type="Proteomes" id="UP000308760">
    <property type="component" value="Unassembled WGS sequence"/>
</dbReference>
<sequence length="146" mass="16349">MTNSTQPVDLDAVRETVESGEVTKHRAEDQLIELCAEVEQLRETHAKLRALYDRNIGSLVDQLDEAHEQLDTVTAERDRLQAAHDVTSTYLDEVIGKFKLDEDAGTNAILDDPEVTAAYDALDDLLREKWRTLRAEQAADAGEATR</sequence>
<feature type="coiled-coil region" evidence="1">
    <location>
        <begin position="24"/>
        <end position="83"/>
    </location>
</feature>
<keyword evidence="1" id="KW-0175">Coiled coil</keyword>
<evidence type="ECO:0000313" key="3">
    <source>
        <dbReference type="Proteomes" id="UP000308760"/>
    </source>
</evidence>
<name>A0A4V4HSY7_9ACTN</name>
<gene>
    <name evidence="2" type="ORF">FAB82_00985</name>
</gene>
<comment type="caution">
    <text evidence="2">The sequence shown here is derived from an EMBL/GenBank/DDBJ whole genome shotgun (WGS) entry which is preliminary data.</text>
</comment>
<organism evidence="2 3">
    <name type="scientific">Glycomyces buryatensis</name>
    <dbReference type="NCBI Taxonomy" id="2570927"/>
    <lineage>
        <taxon>Bacteria</taxon>
        <taxon>Bacillati</taxon>
        <taxon>Actinomycetota</taxon>
        <taxon>Actinomycetes</taxon>
        <taxon>Glycomycetales</taxon>
        <taxon>Glycomycetaceae</taxon>
        <taxon>Glycomyces</taxon>
    </lineage>
</organism>
<proteinExistence type="predicted"/>
<dbReference type="RefSeq" id="WP_136532675.1">
    <property type="nucleotide sequence ID" value="NZ_STGY01000003.1"/>
</dbReference>
<evidence type="ECO:0000256" key="1">
    <source>
        <dbReference type="SAM" id="Coils"/>
    </source>
</evidence>
<dbReference type="EMBL" id="STGY01000003">
    <property type="protein sequence ID" value="THV43466.1"/>
    <property type="molecule type" value="Genomic_DNA"/>
</dbReference>
<reference evidence="3" key="1">
    <citation type="submission" date="2019-04" db="EMBL/GenBank/DDBJ databases">
        <title>Nocardioides xinjiangensis sp. nov.</title>
        <authorList>
            <person name="Liu S."/>
        </authorList>
    </citation>
    <scope>NUCLEOTIDE SEQUENCE [LARGE SCALE GENOMIC DNA]</scope>
    <source>
        <strain evidence="3">18</strain>
    </source>
</reference>
<dbReference type="AlphaFoldDB" id="A0A4V4HSY7"/>
<keyword evidence="3" id="KW-1185">Reference proteome</keyword>
<evidence type="ECO:0000313" key="2">
    <source>
        <dbReference type="EMBL" id="THV43466.1"/>
    </source>
</evidence>
<protein>
    <submittedName>
        <fullName evidence="2">Uncharacterized protein</fullName>
    </submittedName>
</protein>
<reference evidence="2 3" key="2">
    <citation type="submission" date="2019-05" db="EMBL/GenBank/DDBJ databases">
        <title>Glycomyces buryatensis sp. nov.</title>
        <authorList>
            <person name="Nikitina E."/>
        </authorList>
    </citation>
    <scope>NUCLEOTIDE SEQUENCE [LARGE SCALE GENOMIC DNA]</scope>
    <source>
        <strain evidence="2 3">18</strain>
    </source>
</reference>
<accession>A0A4V4HSY7</accession>